<organism evidence="1 2">
    <name type="scientific">Bauhinia variegata</name>
    <name type="common">Purple orchid tree</name>
    <name type="synonym">Phanera variegata</name>
    <dbReference type="NCBI Taxonomy" id="167791"/>
    <lineage>
        <taxon>Eukaryota</taxon>
        <taxon>Viridiplantae</taxon>
        <taxon>Streptophyta</taxon>
        <taxon>Embryophyta</taxon>
        <taxon>Tracheophyta</taxon>
        <taxon>Spermatophyta</taxon>
        <taxon>Magnoliopsida</taxon>
        <taxon>eudicotyledons</taxon>
        <taxon>Gunneridae</taxon>
        <taxon>Pentapetalae</taxon>
        <taxon>rosids</taxon>
        <taxon>fabids</taxon>
        <taxon>Fabales</taxon>
        <taxon>Fabaceae</taxon>
        <taxon>Cercidoideae</taxon>
        <taxon>Cercideae</taxon>
        <taxon>Bauhiniinae</taxon>
        <taxon>Bauhinia</taxon>
    </lineage>
</organism>
<dbReference type="Proteomes" id="UP000828941">
    <property type="component" value="Chromosome 14"/>
</dbReference>
<reference evidence="1 2" key="1">
    <citation type="journal article" date="2022" name="DNA Res.">
        <title>Chromosomal-level genome assembly of the orchid tree Bauhinia variegata (Leguminosae; Cercidoideae) supports the allotetraploid origin hypothesis of Bauhinia.</title>
        <authorList>
            <person name="Zhong Y."/>
            <person name="Chen Y."/>
            <person name="Zheng D."/>
            <person name="Pang J."/>
            <person name="Liu Y."/>
            <person name="Luo S."/>
            <person name="Meng S."/>
            <person name="Qian L."/>
            <person name="Wei D."/>
            <person name="Dai S."/>
            <person name="Zhou R."/>
        </authorList>
    </citation>
    <scope>NUCLEOTIDE SEQUENCE [LARGE SCALE GENOMIC DNA]</scope>
    <source>
        <strain evidence="1">BV-YZ2020</strain>
    </source>
</reference>
<dbReference type="EMBL" id="CM039439">
    <property type="protein sequence ID" value="KAI4296925.1"/>
    <property type="molecule type" value="Genomic_DNA"/>
</dbReference>
<keyword evidence="2" id="KW-1185">Reference proteome</keyword>
<accession>A0ACB9KIB1</accession>
<name>A0ACB9KIB1_BAUVA</name>
<evidence type="ECO:0000313" key="2">
    <source>
        <dbReference type="Proteomes" id="UP000828941"/>
    </source>
</evidence>
<protein>
    <submittedName>
        <fullName evidence="1">Uncharacterized protein</fullName>
    </submittedName>
</protein>
<proteinExistence type="predicted"/>
<gene>
    <name evidence="1" type="ORF">L6164_036842</name>
</gene>
<comment type="caution">
    <text evidence="1">The sequence shown here is derived from an EMBL/GenBank/DDBJ whole genome shotgun (WGS) entry which is preliminary data.</text>
</comment>
<sequence length="272" mass="30115">MNSCGNIYNISESCDDPSYSLVCEGNTTVLYLYYGRHKVHVITPTNSSTLRSVSAGVENNGCPNIASNSISYTNFTDDFLDKLRNDTFFYSPDAITFVSCKNPALVGIAQPCTAGYNSSTRKYTYVLFQYAEVSEVADYCSVDMMVNVWSSGLPSTCNENCSYPENRSEMVNGIELRWQSNRCVDWQKQGERCFLDNTTNTMLCPPLSKFSYIINGLGTSSYPLLTTGAVGMTLAEIGFTSFKAIDSPMIWSKTFCFLSVHVCFNVNVLSGT</sequence>
<evidence type="ECO:0000313" key="1">
    <source>
        <dbReference type="EMBL" id="KAI4296925.1"/>
    </source>
</evidence>